<evidence type="ECO:0000256" key="7">
    <source>
        <dbReference type="SAM" id="MobiDB-lite"/>
    </source>
</evidence>
<evidence type="ECO:0000256" key="3">
    <source>
        <dbReference type="ARBA" id="ARBA00022737"/>
    </source>
</evidence>
<dbReference type="SMART" id="SM00355">
    <property type="entry name" value="ZnF_C2H2"/>
    <property type="match status" value="10"/>
</dbReference>
<dbReference type="PANTHER" id="PTHR16515">
    <property type="entry name" value="PR DOMAIN ZINC FINGER PROTEIN"/>
    <property type="match status" value="1"/>
</dbReference>
<dbReference type="FunFam" id="3.30.160.60:FF:000506">
    <property type="entry name" value="Zinc finger protein 23"/>
    <property type="match status" value="1"/>
</dbReference>
<feature type="domain" description="C2H2-type" evidence="8">
    <location>
        <begin position="582"/>
        <end position="609"/>
    </location>
</feature>
<dbReference type="FunFam" id="3.30.160.60:FF:002343">
    <property type="entry name" value="Zinc finger protein 33A"/>
    <property type="match status" value="1"/>
</dbReference>
<feature type="domain" description="C2H2-type" evidence="8">
    <location>
        <begin position="554"/>
        <end position="581"/>
    </location>
</feature>
<evidence type="ECO:0000259" key="8">
    <source>
        <dbReference type="PROSITE" id="PS50157"/>
    </source>
</evidence>
<dbReference type="FunFam" id="3.30.160.60:FF:000110">
    <property type="entry name" value="Zinc finger protein-like"/>
    <property type="match status" value="1"/>
</dbReference>
<feature type="domain" description="C2H2-type" evidence="8">
    <location>
        <begin position="526"/>
        <end position="553"/>
    </location>
</feature>
<dbReference type="RefSeq" id="XP_030050235.1">
    <property type="nucleotide sequence ID" value="XM_030194375.1"/>
</dbReference>
<dbReference type="FunFam" id="3.30.160.60:FF:000446">
    <property type="entry name" value="Zinc finger protein"/>
    <property type="match status" value="2"/>
</dbReference>
<comment type="similarity">
    <text evidence="1">Belongs to the krueppel C2H2-type zinc-finger protein family.</text>
</comment>
<dbReference type="Gene3D" id="3.30.160.60">
    <property type="entry name" value="Classic Zinc Finger"/>
    <property type="match status" value="10"/>
</dbReference>
<organism evidence="10 11">
    <name type="scientific">Microcaecilia unicolor</name>
    <dbReference type="NCBI Taxonomy" id="1415580"/>
    <lineage>
        <taxon>Eukaryota</taxon>
        <taxon>Metazoa</taxon>
        <taxon>Chordata</taxon>
        <taxon>Craniata</taxon>
        <taxon>Vertebrata</taxon>
        <taxon>Euteleostomi</taxon>
        <taxon>Amphibia</taxon>
        <taxon>Gymnophiona</taxon>
        <taxon>Siphonopidae</taxon>
        <taxon>Microcaecilia</taxon>
    </lineage>
</organism>
<feature type="domain" description="C2H2-type" evidence="8">
    <location>
        <begin position="414"/>
        <end position="441"/>
    </location>
</feature>
<name>A0A6P7XHU1_9AMPH</name>
<evidence type="ECO:0000313" key="10">
    <source>
        <dbReference type="Proteomes" id="UP000515156"/>
    </source>
</evidence>
<dbReference type="InterPro" id="IPR036051">
    <property type="entry name" value="KRAB_dom_sf"/>
</dbReference>
<dbReference type="InParanoid" id="A0A6P7XHU1"/>
<reference evidence="11" key="1">
    <citation type="submission" date="2025-08" db="UniProtKB">
        <authorList>
            <consortium name="RefSeq"/>
        </authorList>
    </citation>
    <scope>IDENTIFICATION</scope>
</reference>
<dbReference type="FunFam" id="3.30.160.60:FF:000151">
    <property type="entry name" value="Zinc finger and SCAN domain-containing 21"/>
    <property type="match status" value="1"/>
</dbReference>
<feature type="domain" description="C2H2-type" evidence="8">
    <location>
        <begin position="358"/>
        <end position="385"/>
    </location>
</feature>
<dbReference type="SMART" id="SM00349">
    <property type="entry name" value="KRAB"/>
    <property type="match status" value="1"/>
</dbReference>
<evidence type="ECO:0000256" key="4">
    <source>
        <dbReference type="ARBA" id="ARBA00022771"/>
    </source>
</evidence>
<sequence>MSALVSHQTLVTFKDVAAYFMEVEWNILGEWQKELYKKVIKDVHEILMAQGYSIVNPDVIFKIKKEDEKYFVQHCELEGKENLNDPTKSSHNIKPDILIQFEQEGFRNEPLGPEERRNLTTTGTRQELHEAGCQGYPADPTSEILKMEEDPVCDQLEGREEDTDNRSSLPIVTSVFSLSIKREEDLLFMDHPESEISDQIYSSLTGSPNVKPGISIQFKEEGSRIQPQGSEDRGNMPNAGTCEELHETDDGFRDNSERMRMYCVPQREQWICKDFSRESPDPSADCEQGIRSITPSSVKAIVHKGERTNIQERNCSTNLFGDTGSYEKSFKGSECDKCLSQIGYLQFDKMIHTRRKVFKCSECDKCFIQKGPLKQHQMIHTGAKPFKCSECNKCFTQKGQLKQHQMIHTGDKPFKCSECDKCFRQKCSLQRHQMIHTGEKPFKCSDCDKWFTQKCSLQQHKMTHTGDKPFKCSKCDKSFIRKAKLELHQMTHMGDKPVKCSECNNHFSLKCKLQQHKRTHMGHKTFRCSECDKCFNTKSNLQMHKMTHLREKPFQCSECDKRFSLKCSLQQHKMTHTGNKPFQCSECDKCFSRKYSLQLHKMTHTGHKPFKCSECDKCFGRKYSMLLHKMTHKSMN</sequence>
<evidence type="ECO:0000256" key="5">
    <source>
        <dbReference type="ARBA" id="ARBA00022833"/>
    </source>
</evidence>
<dbReference type="InterPro" id="IPR013087">
    <property type="entry name" value="Znf_C2H2_type"/>
</dbReference>
<dbReference type="KEGG" id="muo:115463667"/>
<dbReference type="SUPFAM" id="SSF57667">
    <property type="entry name" value="beta-beta-alpha zinc fingers"/>
    <property type="match status" value="6"/>
</dbReference>
<dbReference type="FunFam" id="3.30.160.60:FF:000358">
    <property type="entry name" value="zinc finger protein 24"/>
    <property type="match status" value="2"/>
</dbReference>
<dbReference type="GO" id="GO:0006355">
    <property type="term" value="P:regulation of DNA-templated transcription"/>
    <property type="evidence" value="ECO:0007669"/>
    <property type="project" value="InterPro"/>
</dbReference>
<evidence type="ECO:0000313" key="11">
    <source>
        <dbReference type="RefSeq" id="XP_030050235.1"/>
    </source>
</evidence>
<dbReference type="InterPro" id="IPR001909">
    <property type="entry name" value="KRAB"/>
</dbReference>
<keyword evidence="4 6" id="KW-0863">Zinc-finger</keyword>
<keyword evidence="3" id="KW-0677">Repeat</keyword>
<dbReference type="GeneID" id="115463667"/>
<dbReference type="PROSITE" id="PS50805">
    <property type="entry name" value="KRAB"/>
    <property type="match status" value="1"/>
</dbReference>
<proteinExistence type="inferred from homology"/>
<feature type="domain" description="C2H2-type" evidence="8">
    <location>
        <begin position="470"/>
        <end position="497"/>
    </location>
</feature>
<dbReference type="FunFam" id="3.30.160.60:FF:000739">
    <property type="entry name" value="Zgc:171418 protein"/>
    <property type="match status" value="1"/>
</dbReference>
<protein>
    <submittedName>
        <fullName evidence="11">Zinc finger protein 79-like</fullName>
    </submittedName>
</protein>
<evidence type="ECO:0000256" key="1">
    <source>
        <dbReference type="ARBA" id="ARBA00006991"/>
    </source>
</evidence>
<dbReference type="PANTHER" id="PTHR16515:SF50">
    <property type="entry name" value="GASTRULA ZINC FINGER PROTEIN XLCGF57.1-LIKE"/>
    <property type="match status" value="1"/>
</dbReference>
<feature type="domain" description="KRAB" evidence="9">
    <location>
        <begin position="11"/>
        <end position="82"/>
    </location>
</feature>
<dbReference type="GO" id="GO:0005634">
    <property type="term" value="C:nucleus"/>
    <property type="evidence" value="ECO:0007669"/>
    <property type="project" value="TreeGrafter"/>
</dbReference>
<evidence type="ECO:0000259" key="9">
    <source>
        <dbReference type="PROSITE" id="PS50805"/>
    </source>
</evidence>
<feature type="domain" description="C2H2-type" evidence="8">
    <location>
        <begin position="386"/>
        <end position="413"/>
    </location>
</feature>
<evidence type="ECO:0000256" key="2">
    <source>
        <dbReference type="ARBA" id="ARBA00022723"/>
    </source>
</evidence>
<dbReference type="Gene3D" id="6.10.140.140">
    <property type="match status" value="1"/>
</dbReference>
<dbReference type="InterPro" id="IPR036236">
    <property type="entry name" value="Znf_C2H2_sf"/>
</dbReference>
<feature type="region of interest" description="Disordered" evidence="7">
    <location>
        <begin position="220"/>
        <end position="250"/>
    </location>
</feature>
<keyword evidence="5" id="KW-0862">Zinc</keyword>
<dbReference type="Pfam" id="PF01352">
    <property type="entry name" value="KRAB"/>
    <property type="match status" value="1"/>
</dbReference>
<dbReference type="SUPFAM" id="SSF109640">
    <property type="entry name" value="KRAB domain (Kruppel-associated box)"/>
    <property type="match status" value="1"/>
</dbReference>
<feature type="domain" description="C2H2-type" evidence="8">
    <location>
        <begin position="442"/>
        <end position="469"/>
    </location>
</feature>
<dbReference type="OrthoDB" id="8895262at2759"/>
<accession>A0A6P7XHU1</accession>
<evidence type="ECO:0000256" key="6">
    <source>
        <dbReference type="PROSITE-ProRule" id="PRU00042"/>
    </source>
</evidence>
<keyword evidence="10" id="KW-1185">Reference proteome</keyword>
<dbReference type="GO" id="GO:0008270">
    <property type="term" value="F:zinc ion binding"/>
    <property type="evidence" value="ECO:0007669"/>
    <property type="project" value="UniProtKB-KW"/>
</dbReference>
<dbReference type="PROSITE" id="PS00028">
    <property type="entry name" value="ZINC_FINGER_C2H2_1"/>
    <property type="match status" value="10"/>
</dbReference>
<dbReference type="AlphaFoldDB" id="A0A6P7XHU1"/>
<gene>
    <name evidence="11" type="primary">LOC115463667</name>
</gene>
<feature type="domain" description="C2H2-type" evidence="8">
    <location>
        <begin position="610"/>
        <end position="636"/>
    </location>
</feature>
<keyword evidence="2" id="KW-0479">Metal-binding</keyword>
<dbReference type="CDD" id="cd07765">
    <property type="entry name" value="KRAB_A-box"/>
    <property type="match status" value="1"/>
</dbReference>
<dbReference type="Proteomes" id="UP000515156">
    <property type="component" value="Chromosome 2"/>
</dbReference>
<dbReference type="Pfam" id="PF00096">
    <property type="entry name" value="zf-C2H2"/>
    <property type="match status" value="8"/>
</dbReference>
<dbReference type="PROSITE" id="PS50157">
    <property type="entry name" value="ZINC_FINGER_C2H2_2"/>
    <property type="match status" value="10"/>
</dbReference>
<dbReference type="FunFam" id="3.30.160.60:FF:000939">
    <property type="entry name" value="zinc finger protein 8 isoform X1"/>
    <property type="match status" value="1"/>
</dbReference>
<feature type="domain" description="C2H2-type" evidence="8">
    <location>
        <begin position="498"/>
        <end position="525"/>
    </location>
</feature>
<dbReference type="InterPro" id="IPR050331">
    <property type="entry name" value="Zinc_finger"/>
</dbReference>